<comment type="catalytic activity">
    <reaction evidence="3">
        <text>6-(2-amino-2-carboxyethyl)-7,8-dioxo-1,2,3,4,7,8-hexahydroquinoline-2,4-dicarboxylate + 3 O2 = pyrroloquinoline quinone + 2 H2O2 + 2 H2O + H(+)</text>
        <dbReference type="Rhea" id="RHEA:10692"/>
        <dbReference type="ChEBI" id="CHEBI:15377"/>
        <dbReference type="ChEBI" id="CHEBI:15378"/>
        <dbReference type="ChEBI" id="CHEBI:15379"/>
        <dbReference type="ChEBI" id="CHEBI:16240"/>
        <dbReference type="ChEBI" id="CHEBI:58442"/>
        <dbReference type="ChEBI" id="CHEBI:58778"/>
        <dbReference type="EC" id="1.3.3.11"/>
    </reaction>
</comment>
<comment type="caution">
    <text evidence="5">The sequence shown here is derived from an EMBL/GenBank/DDBJ whole genome shotgun (WGS) entry which is preliminary data.</text>
</comment>
<keyword evidence="2 3" id="KW-0560">Oxidoreductase</keyword>
<protein>
    <recommendedName>
        <fullName evidence="3">Pyrroloquinoline-quinone synthase</fullName>
        <ecNumber evidence="3">1.3.3.11</ecNumber>
    </recommendedName>
    <alternativeName>
        <fullName evidence="3">Coenzyme PQQ synthesis protein C</fullName>
    </alternativeName>
    <alternativeName>
        <fullName evidence="3">Pyrroloquinoline quinone biosynthesis protein C</fullName>
    </alternativeName>
</protein>
<comment type="pathway">
    <text evidence="3">Cofactor biosynthesis; pyrroloquinoline quinone biosynthesis.</text>
</comment>
<dbReference type="InterPro" id="IPR039068">
    <property type="entry name" value="PqqC-like"/>
</dbReference>
<keyword evidence="1 3" id="KW-0884">PQQ biosynthesis</keyword>
<reference evidence="6" key="1">
    <citation type="submission" date="2023-08" db="EMBL/GenBank/DDBJ databases">
        <title>Rhodospirillaceae gen. nov., a novel taxon isolated from the Yangtze River Yuezi River estuary sludge.</title>
        <authorList>
            <person name="Ruan L."/>
        </authorList>
    </citation>
    <scope>NUCLEOTIDE SEQUENCE [LARGE SCALE GENOMIC DNA]</scope>
    <source>
        <strain evidence="6">R-7</strain>
    </source>
</reference>
<accession>A0ABU0YXM9</accession>
<dbReference type="InterPro" id="IPR011845">
    <property type="entry name" value="PqqC"/>
</dbReference>
<dbReference type="RefSeq" id="WP_379961761.1">
    <property type="nucleotide sequence ID" value="NZ_JAUYVI010000011.1"/>
</dbReference>
<proteinExistence type="inferred from homology"/>
<dbReference type="InterPro" id="IPR016084">
    <property type="entry name" value="Haem_Oase-like_multi-hlx"/>
</dbReference>
<dbReference type="HAMAP" id="MF_00654">
    <property type="entry name" value="PQQ_syn_PqqC"/>
    <property type="match status" value="1"/>
</dbReference>
<evidence type="ECO:0000256" key="1">
    <source>
        <dbReference type="ARBA" id="ARBA00022905"/>
    </source>
</evidence>
<comment type="similarity">
    <text evidence="3">Belongs to the PqqC family.</text>
</comment>
<dbReference type="PANTHER" id="PTHR40279">
    <property type="entry name" value="PQQC-LIKE PROTEIN"/>
    <property type="match status" value="1"/>
</dbReference>
<dbReference type="SUPFAM" id="SSF48613">
    <property type="entry name" value="Heme oxygenase-like"/>
    <property type="match status" value="1"/>
</dbReference>
<dbReference type="PANTHER" id="PTHR40279:SF3">
    <property type="entry name" value="4-AMINOBENZOATE SYNTHASE"/>
    <property type="match status" value="1"/>
</dbReference>
<evidence type="ECO:0000256" key="2">
    <source>
        <dbReference type="ARBA" id="ARBA00023002"/>
    </source>
</evidence>
<dbReference type="Pfam" id="PF03070">
    <property type="entry name" value="TENA_THI-4"/>
    <property type="match status" value="1"/>
</dbReference>
<comment type="function">
    <text evidence="3">Ring cyclization and eight-electron oxidation of 3a-(2-amino-2-carboxyethyl)-4,5-dioxo-4,5,6,7,8,9-hexahydroquinoline-7,9-dicarboxylic-acid to PQQ.</text>
</comment>
<name>A0ABU0YXM9_9PROT</name>
<dbReference type="Proteomes" id="UP001230156">
    <property type="component" value="Unassembled WGS sequence"/>
</dbReference>
<evidence type="ECO:0000256" key="3">
    <source>
        <dbReference type="HAMAP-Rule" id="MF_00654"/>
    </source>
</evidence>
<evidence type="ECO:0000259" key="4">
    <source>
        <dbReference type="Pfam" id="PF03070"/>
    </source>
</evidence>
<dbReference type="EMBL" id="JAUYVI010000011">
    <property type="protein sequence ID" value="MDQ7251413.1"/>
    <property type="molecule type" value="Genomic_DNA"/>
</dbReference>
<dbReference type="EC" id="1.3.3.11" evidence="3"/>
<sequence length="247" mass="27830">MSEMLSPEELEAALRAIGKARYHNNHPFHGLLHSGRLNKGQVQAWALNRYYYQSIIPMKDAAILARSSDSEFRRAWRQRIIDHDGTEEAPDGGIERWLGLTDALGLDRGYVTSGAGLLPGTRFAVEAYLHFVSEKSLLEAVASSLTEMFAPTIITERVSGMLKSYDFVDAKALSYFDKRLYQAPRDANFALDYVKREARLPYQQQQVLKALEFKCDVLWSQLDALHYAYVEPGNIPPGAFRPDGSAK</sequence>
<keyword evidence="6" id="KW-1185">Reference proteome</keyword>
<feature type="domain" description="Thiaminase-2/PQQC" evidence="4">
    <location>
        <begin position="12"/>
        <end position="223"/>
    </location>
</feature>
<dbReference type="GO" id="GO:0033732">
    <property type="term" value="F:pyrroloquinoline-quinone synthase activity"/>
    <property type="evidence" value="ECO:0007669"/>
    <property type="project" value="UniProtKB-EC"/>
</dbReference>
<evidence type="ECO:0000313" key="5">
    <source>
        <dbReference type="EMBL" id="MDQ7251413.1"/>
    </source>
</evidence>
<dbReference type="NCBIfam" id="TIGR02111">
    <property type="entry name" value="PQQ_syn_pqqC"/>
    <property type="match status" value="1"/>
</dbReference>
<organism evidence="5 6">
    <name type="scientific">Dongia sedimenti</name>
    <dbReference type="NCBI Taxonomy" id="3064282"/>
    <lineage>
        <taxon>Bacteria</taxon>
        <taxon>Pseudomonadati</taxon>
        <taxon>Pseudomonadota</taxon>
        <taxon>Alphaproteobacteria</taxon>
        <taxon>Rhodospirillales</taxon>
        <taxon>Dongiaceae</taxon>
        <taxon>Dongia</taxon>
    </lineage>
</organism>
<dbReference type="InterPro" id="IPR004305">
    <property type="entry name" value="Thiaminase-2/PQQC"/>
</dbReference>
<evidence type="ECO:0000313" key="6">
    <source>
        <dbReference type="Proteomes" id="UP001230156"/>
    </source>
</evidence>
<gene>
    <name evidence="3 5" type="primary">pqqC</name>
    <name evidence="5" type="ORF">Q8A70_27250</name>
</gene>
<dbReference type="Gene3D" id="1.20.910.10">
    <property type="entry name" value="Heme oxygenase-like"/>
    <property type="match status" value="1"/>
</dbReference>